<dbReference type="Proteomes" id="UP000249135">
    <property type="component" value="Unassembled WGS sequence"/>
</dbReference>
<dbReference type="PANTHER" id="PTHR34136:SF1">
    <property type="entry name" value="UDP-N-ACETYL-D-MANNOSAMINURONIC ACID TRANSFERASE"/>
    <property type="match status" value="1"/>
</dbReference>
<dbReference type="EMBL" id="QFPP01000132">
    <property type="protein sequence ID" value="PZQ74401.1"/>
    <property type="molecule type" value="Genomic_DNA"/>
</dbReference>
<proteinExistence type="predicted"/>
<sequence>MPLSLQSSAWEGDSVARATDNVIGSPIDVLTWDIALGRIRDWAGRRESRVVCICNVHSVVTARTDVQFAEVLKRADMATPDGAPLAWMLRALGHRQQRRINGPDLMWRFCDEASEASPSIYLYGSSPETCWRRPETEPVLQVVPK</sequence>
<protein>
    <recommendedName>
        <fullName evidence="5">Glycosyltransferase</fullName>
    </recommendedName>
</protein>
<dbReference type="PANTHER" id="PTHR34136">
    <property type="match status" value="1"/>
</dbReference>
<gene>
    <name evidence="3" type="ORF">DI563_12425</name>
</gene>
<evidence type="ECO:0000256" key="1">
    <source>
        <dbReference type="ARBA" id="ARBA00022676"/>
    </source>
</evidence>
<dbReference type="Pfam" id="PF03808">
    <property type="entry name" value="Glyco_tran_WecG"/>
    <property type="match status" value="1"/>
</dbReference>
<organism evidence="3 4">
    <name type="scientific">Variovorax paradoxus</name>
    <dbReference type="NCBI Taxonomy" id="34073"/>
    <lineage>
        <taxon>Bacteria</taxon>
        <taxon>Pseudomonadati</taxon>
        <taxon>Pseudomonadota</taxon>
        <taxon>Betaproteobacteria</taxon>
        <taxon>Burkholderiales</taxon>
        <taxon>Comamonadaceae</taxon>
        <taxon>Variovorax</taxon>
    </lineage>
</organism>
<reference evidence="3 4" key="1">
    <citation type="submission" date="2017-08" db="EMBL/GenBank/DDBJ databases">
        <title>Infants hospitalized years apart are colonized by the same room-sourced microbial strains.</title>
        <authorList>
            <person name="Brooks B."/>
            <person name="Olm M.R."/>
            <person name="Firek B.A."/>
            <person name="Baker R."/>
            <person name="Thomas B.C."/>
            <person name="Morowitz M.J."/>
            <person name="Banfield J.F."/>
        </authorList>
    </citation>
    <scope>NUCLEOTIDE SEQUENCE [LARGE SCALE GENOMIC DNA]</scope>
    <source>
        <strain evidence="3">S2_005_003_R2_41</strain>
    </source>
</reference>
<evidence type="ECO:0000256" key="2">
    <source>
        <dbReference type="ARBA" id="ARBA00022679"/>
    </source>
</evidence>
<comment type="caution">
    <text evidence="3">The sequence shown here is derived from an EMBL/GenBank/DDBJ whole genome shotgun (WGS) entry which is preliminary data.</text>
</comment>
<evidence type="ECO:0000313" key="4">
    <source>
        <dbReference type="Proteomes" id="UP000249135"/>
    </source>
</evidence>
<evidence type="ECO:0008006" key="5">
    <source>
        <dbReference type="Google" id="ProtNLM"/>
    </source>
</evidence>
<name>A0A2W5Q7X7_VARPD</name>
<accession>A0A2W5Q7X7</accession>
<dbReference type="GO" id="GO:0016758">
    <property type="term" value="F:hexosyltransferase activity"/>
    <property type="evidence" value="ECO:0007669"/>
    <property type="project" value="TreeGrafter"/>
</dbReference>
<keyword evidence="1" id="KW-0328">Glycosyltransferase</keyword>
<evidence type="ECO:0000313" key="3">
    <source>
        <dbReference type="EMBL" id="PZQ74401.1"/>
    </source>
</evidence>
<keyword evidence="2" id="KW-0808">Transferase</keyword>
<dbReference type="InterPro" id="IPR004629">
    <property type="entry name" value="WecG_TagA_CpsF"/>
</dbReference>
<dbReference type="AlphaFoldDB" id="A0A2W5Q7X7"/>